<organism evidence="3 4">
    <name type="scientific">Tribonema minus</name>
    <dbReference type="NCBI Taxonomy" id="303371"/>
    <lineage>
        <taxon>Eukaryota</taxon>
        <taxon>Sar</taxon>
        <taxon>Stramenopiles</taxon>
        <taxon>Ochrophyta</taxon>
        <taxon>PX clade</taxon>
        <taxon>Xanthophyceae</taxon>
        <taxon>Tribonematales</taxon>
        <taxon>Tribonemataceae</taxon>
        <taxon>Tribonema</taxon>
    </lineage>
</organism>
<evidence type="ECO:0000256" key="1">
    <source>
        <dbReference type="SAM" id="MobiDB-lite"/>
    </source>
</evidence>
<feature type="region of interest" description="Disordered" evidence="1">
    <location>
        <begin position="382"/>
        <end position="414"/>
    </location>
</feature>
<dbReference type="EMBL" id="JAFCMP010000168">
    <property type="protein sequence ID" value="KAG5184427.1"/>
    <property type="molecule type" value="Genomic_DNA"/>
</dbReference>
<dbReference type="InterPro" id="IPR027079">
    <property type="entry name" value="Tfb1/GTF2H1"/>
</dbReference>
<evidence type="ECO:0000313" key="4">
    <source>
        <dbReference type="Proteomes" id="UP000664859"/>
    </source>
</evidence>
<feature type="region of interest" description="Disordered" evidence="1">
    <location>
        <begin position="67"/>
        <end position="122"/>
    </location>
</feature>
<proteinExistence type="predicted"/>
<keyword evidence="4" id="KW-1185">Reference proteome</keyword>
<dbReference type="Proteomes" id="UP000664859">
    <property type="component" value="Unassembled WGS sequence"/>
</dbReference>
<dbReference type="SUPFAM" id="SSF140383">
    <property type="entry name" value="BSD domain-like"/>
    <property type="match status" value="2"/>
</dbReference>
<evidence type="ECO:0000313" key="3">
    <source>
        <dbReference type="EMBL" id="KAG5184427.1"/>
    </source>
</evidence>
<feature type="compositionally biased region" description="Gly residues" evidence="1">
    <location>
        <begin position="67"/>
        <end position="99"/>
    </location>
</feature>
<dbReference type="GO" id="GO:0006351">
    <property type="term" value="P:DNA-templated transcription"/>
    <property type="evidence" value="ECO:0007669"/>
    <property type="project" value="InterPro"/>
</dbReference>
<evidence type="ECO:0000259" key="2">
    <source>
        <dbReference type="PROSITE" id="PS50858"/>
    </source>
</evidence>
<gene>
    <name evidence="3" type="ORF">JKP88DRAFT_315163</name>
</gene>
<dbReference type="GO" id="GO:0006289">
    <property type="term" value="P:nucleotide-excision repair"/>
    <property type="evidence" value="ECO:0007669"/>
    <property type="project" value="InterPro"/>
</dbReference>
<feature type="compositionally biased region" description="Low complexity" evidence="1">
    <location>
        <begin position="313"/>
        <end position="323"/>
    </location>
</feature>
<dbReference type="PANTHER" id="PTHR12856">
    <property type="entry name" value="TRANSCRIPTION INITIATION FACTOR IIH-RELATED"/>
    <property type="match status" value="1"/>
</dbReference>
<protein>
    <recommendedName>
        <fullName evidence="2">BSD domain-containing protein</fullName>
    </recommendedName>
</protein>
<reference evidence="3" key="1">
    <citation type="submission" date="2021-02" db="EMBL/GenBank/DDBJ databases">
        <title>First Annotated Genome of the Yellow-green Alga Tribonema minus.</title>
        <authorList>
            <person name="Mahan K.M."/>
        </authorList>
    </citation>
    <scope>NUCLEOTIDE SEQUENCE</scope>
    <source>
        <strain evidence="3">UTEX B ZZ1240</strain>
    </source>
</reference>
<dbReference type="InterPro" id="IPR005607">
    <property type="entry name" value="BSD_dom"/>
</dbReference>
<dbReference type="PROSITE" id="PS50858">
    <property type="entry name" value="BSD"/>
    <property type="match status" value="1"/>
</dbReference>
<dbReference type="Pfam" id="PF03909">
    <property type="entry name" value="BSD"/>
    <property type="match status" value="1"/>
</dbReference>
<feature type="domain" description="BSD" evidence="2">
    <location>
        <begin position="226"/>
        <end position="265"/>
    </location>
</feature>
<comment type="caution">
    <text evidence="3">The sequence shown here is derived from an EMBL/GenBank/DDBJ whole genome shotgun (WGS) entry which is preliminary data.</text>
</comment>
<name>A0A835YZ40_9STRA</name>
<dbReference type="AlphaFoldDB" id="A0A835YZ40"/>
<dbReference type="OrthoDB" id="360521at2759"/>
<dbReference type="InterPro" id="IPR035925">
    <property type="entry name" value="BSD_dom_sf"/>
</dbReference>
<dbReference type="GO" id="GO:0000439">
    <property type="term" value="C:transcription factor TFIIH core complex"/>
    <property type="evidence" value="ECO:0007669"/>
    <property type="project" value="InterPro"/>
</dbReference>
<sequence>MAWSLVKDHMVSPATSAKAMIKVNPTSSAVDPMVIQVLDSGLATAADILATARSTILKVLRSYAGSSGGGGGGGGSAAGGGAAGGGKAKSLNGDGGEGAPRGAQSWGAGHKRQRTAGPLSGAGGRALDAAAVQPPAAAADGGAADVAQRRAALLARDAVLRAQYADVVEGGVLSDAEFWAGRRGMLEGEAAAARARRQGARSALGADVRPAVEGAKQVFRLTPRDIHQIFLMYPAVERAYKAKVPVELSEKEFWVKYFQSQYYTRDRGGAAKAGGATISAGDDMFSRFAAEYEEEKRKAAAAAARGGGGGGSSSAAAARGNSAQQRLSGTEGVDPTVDLAAQFSDYHSRPVDDRGPEERAGAADAQAVIERLNRHAALVMRPRAGGGGAPHDDPAAATDLPELHAPAPPPVQPLHLANASRYAGAQRGAAAAEGGGAAAAPVVRRKRVSLEATCIKRARPPHTHTHTSLQNNTATHCSAAAPRVPPQAVQLREPNLARALPPPARALDVLQACTKEAAGAGAGGSAATAKSFPQEFVTQMHRHFQVIGELLRHFYAGIGGGGGGGGSDIVQKQLHRLVTKMGSKYDELKALRQGLPRDAQGSQLSTLIKPLLDSLDDAFENNSTITMAPIKNTVVLAAALVASGADAFAPRAALPTAVARPTTSSLSMAYIPDGLTPEQWKAIKDKEQANAGKNLGVVGTTRFKSRSFEYTHSTPALLRVSGGHLFPVDLSKVKSGELTLAQVPYMMRKDGAWDDSDVADKVPGVQKKAWLPADERYYSGGLERSKSFNLFGTQVNLPWKGEMQPGYEQPVVAPVPPPMPKRRAAAASFEKRVNRWHLPRSHLLTTTSPCDLPTGVAQGEGSS</sequence>
<feature type="region of interest" description="Disordered" evidence="1">
    <location>
        <begin position="301"/>
        <end position="333"/>
    </location>
</feature>
<accession>A0A835YZ40</accession>